<reference evidence="3" key="1">
    <citation type="submission" date="2016-11" db="UniProtKB">
        <authorList>
            <consortium name="WormBaseParasite"/>
        </authorList>
    </citation>
    <scope>IDENTIFICATION</scope>
</reference>
<evidence type="ECO:0000256" key="1">
    <source>
        <dbReference type="SAM" id="MobiDB-lite"/>
    </source>
</evidence>
<protein>
    <submittedName>
        <fullName evidence="3">Uncharacterized protein</fullName>
    </submittedName>
</protein>
<evidence type="ECO:0000313" key="2">
    <source>
        <dbReference type="Proteomes" id="UP000095287"/>
    </source>
</evidence>
<dbReference type="WBParaSite" id="L893_g25807.t1">
    <property type="protein sequence ID" value="L893_g25807.t1"/>
    <property type="gene ID" value="L893_g25807"/>
</dbReference>
<keyword evidence="2" id="KW-1185">Reference proteome</keyword>
<name>A0A1I7ZFG7_9BILA</name>
<dbReference type="AlphaFoldDB" id="A0A1I7ZFG7"/>
<dbReference type="Proteomes" id="UP000095287">
    <property type="component" value="Unplaced"/>
</dbReference>
<sequence length="152" mass="16995">MKTNCVRRADPPAPQVASSHSVVTLTAESKSSWLNLECFQVRPLLRRKCGRTREKRLFSRLLVSQRLFREASRYTLLAALPRRRRHSSSAWRRLSAADQTSCTREGEGYKVVGGLDFDSALNTSAERSSAAVNCPEPSRGRKDIAGQRTAMS</sequence>
<accession>A0A1I7ZFG7</accession>
<evidence type="ECO:0000313" key="3">
    <source>
        <dbReference type="WBParaSite" id="L893_g25807.t1"/>
    </source>
</evidence>
<feature type="region of interest" description="Disordered" evidence="1">
    <location>
        <begin position="128"/>
        <end position="152"/>
    </location>
</feature>
<proteinExistence type="predicted"/>
<organism evidence="2 3">
    <name type="scientific">Steinernema glaseri</name>
    <dbReference type="NCBI Taxonomy" id="37863"/>
    <lineage>
        <taxon>Eukaryota</taxon>
        <taxon>Metazoa</taxon>
        <taxon>Ecdysozoa</taxon>
        <taxon>Nematoda</taxon>
        <taxon>Chromadorea</taxon>
        <taxon>Rhabditida</taxon>
        <taxon>Tylenchina</taxon>
        <taxon>Panagrolaimomorpha</taxon>
        <taxon>Strongyloidoidea</taxon>
        <taxon>Steinernematidae</taxon>
        <taxon>Steinernema</taxon>
    </lineage>
</organism>